<dbReference type="EMBL" id="WIGM01001472">
    <property type="protein sequence ID" value="KAF6796444.1"/>
    <property type="molecule type" value="Genomic_DNA"/>
</dbReference>
<reference evidence="5" key="1">
    <citation type="journal article" date="2020" name="Phytopathology">
        <title>Genome Sequence Resources of Colletotrichum truncatum, C. plurivorum, C. musicola, and C. sojae: Four Species Pathogenic to Soybean (Glycine max).</title>
        <authorList>
            <person name="Rogerio F."/>
            <person name="Boufleur T.R."/>
            <person name="Ciampi-Guillardi M."/>
            <person name="Sukno S.A."/>
            <person name="Thon M.R."/>
            <person name="Massola Junior N.S."/>
            <person name="Baroncelli R."/>
        </authorList>
    </citation>
    <scope>NUCLEOTIDE SEQUENCE</scope>
    <source>
        <strain evidence="5">LFN0074</strain>
    </source>
</reference>
<dbReference type="Pfam" id="PF11951">
    <property type="entry name" value="Fungal_trans_2"/>
    <property type="match status" value="1"/>
</dbReference>
<evidence type="ECO:0000259" key="4">
    <source>
        <dbReference type="PROSITE" id="PS50048"/>
    </source>
</evidence>
<dbReference type="CDD" id="cd00067">
    <property type="entry name" value="GAL4"/>
    <property type="match status" value="1"/>
</dbReference>
<dbReference type="InterPro" id="IPR036864">
    <property type="entry name" value="Zn2-C6_fun-type_DNA-bd_sf"/>
</dbReference>
<organism evidence="5 6">
    <name type="scientific">Colletotrichum musicola</name>
    <dbReference type="NCBI Taxonomy" id="2175873"/>
    <lineage>
        <taxon>Eukaryota</taxon>
        <taxon>Fungi</taxon>
        <taxon>Dikarya</taxon>
        <taxon>Ascomycota</taxon>
        <taxon>Pezizomycotina</taxon>
        <taxon>Sordariomycetes</taxon>
        <taxon>Hypocreomycetidae</taxon>
        <taxon>Glomerellales</taxon>
        <taxon>Glomerellaceae</taxon>
        <taxon>Colletotrichum</taxon>
        <taxon>Colletotrichum orchidearum species complex</taxon>
    </lineage>
</organism>
<evidence type="ECO:0000256" key="1">
    <source>
        <dbReference type="ARBA" id="ARBA00004123"/>
    </source>
</evidence>
<comment type="subcellular location">
    <subcellularLocation>
        <location evidence="1">Nucleus</location>
    </subcellularLocation>
</comment>
<evidence type="ECO:0000313" key="5">
    <source>
        <dbReference type="EMBL" id="KAF6796444.1"/>
    </source>
</evidence>
<dbReference type="Pfam" id="PF00172">
    <property type="entry name" value="Zn_clus"/>
    <property type="match status" value="1"/>
</dbReference>
<dbReference type="PROSITE" id="PS50048">
    <property type="entry name" value="ZN2_CY6_FUNGAL_2"/>
    <property type="match status" value="1"/>
</dbReference>
<dbReference type="GO" id="GO:0000981">
    <property type="term" value="F:DNA-binding transcription factor activity, RNA polymerase II-specific"/>
    <property type="evidence" value="ECO:0007669"/>
    <property type="project" value="InterPro"/>
</dbReference>
<dbReference type="PROSITE" id="PS00463">
    <property type="entry name" value="ZN2_CY6_FUNGAL_1"/>
    <property type="match status" value="1"/>
</dbReference>
<dbReference type="SMART" id="SM00066">
    <property type="entry name" value="GAL4"/>
    <property type="match status" value="1"/>
</dbReference>
<evidence type="ECO:0000256" key="2">
    <source>
        <dbReference type="ARBA" id="ARBA00023242"/>
    </source>
</evidence>
<dbReference type="Proteomes" id="UP000639643">
    <property type="component" value="Unassembled WGS sequence"/>
</dbReference>
<name>A0A8H6ITQ2_9PEZI</name>
<accession>A0A8H6ITQ2</accession>
<sequence>MPPVVPPTRRSRNGCIDCRRAKVKCDEIRPSCGTCARRRLVCQGYRQQPPAHSRSPAASSGSSSGSSNITSVANNALTKTQSTYKSPAAGVASPTGTPPARRHPAPAPDTRIFSLIPPGTVAPADEPHFEVYFNRHPFELLIGPEFVSEMNANVLLMLQRDPATVADAVSAVGYSYLVGDSAGSLLPVLNRRARILANLRTMKQSSYYFEEALFLLLGLCAMELVTLAAPGHHATIPTVLSNVASLISHHVSTGGDVSSVARYYLRALARQDLVVSLVQLRRPRVPTYVWMETGIPKPDRLLGYTVTMMPLLEELCILAEEVRDQILFPGQQQPVLGTGLLLEGNESGQQPPAADDAPPLCVDGWLDPGYSSLAMRAVSLRTRLESWRPAIADGLPFRSSRKFRAQASCYRAGALLYLHRLFHPPGGTEDDGEALGRAHDVMLYATGGPPDETKLLLWPVVLAACEMADPEDRAAALDVLDSIGSHRKTVTVERTRRFVEERVWRARDAGEEWNWMVLAEAYPGECLPI</sequence>
<feature type="compositionally biased region" description="Low complexity" evidence="3">
    <location>
        <begin position="49"/>
        <end position="67"/>
    </location>
</feature>
<dbReference type="PANTHER" id="PTHR37534:SF46">
    <property type="entry name" value="ZN(II)2CYS6 TRANSCRIPTION FACTOR (EUROFUNG)"/>
    <property type="match status" value="1"/>
</dbReference>
<dbReference type="SUPFAM" id="SSF57701">
    <property type="entry name" value="Zn2/Cys6 DNA-binding domain"/>
    <property type="match status" value="1"/>
</dbReference>
<keyword evidence="6" id="KW-1185">Reference proteome</keyword>
<gene>
    <name evidence="5" type="ORF">CMUS01_15853</name>
</gene>
<feature type="domain" description="Zn(2)-C6 fungal-type" evidence="4">
    <location>
        <begin position="14"/>
        <end position="42"/>
    </location>
</feature>
<protein>
    <recommendedName>
        <fullName evidence="4">Zn(2)-C6 fungal-type domain-containing protein</fullName>
    </recommendedName>
</protein>
<dbReference type="GO" id="GO:0005634">
    <property type="term" value="C:nucleus"/>
    <property type="evidence" value="ECO:0007669"/>
    <property type="project" value="UniProtKB-SubCell"/>
</dbReference>
<dbReference type="GO" id="GO:0008270">
    <property type="term" value="F:zinc ion binding"/>
    <property type="evidence" value="ECO:0007669"/>
    <property type="project" value="InterPro"/>
</dbReference>
<dbReference type="InterPro" id="IPR001138">
    <property type="entry name" value="Zn2Cys6_DnaBD"/>
</dbReference>
<proteinExistence type="predicted"/>
<dbReference type="AlphaFoldDB" id="A0A8H6ITQ2"/>
<evidence type="ECO:0000313" key="6">
    <source>
        <dbReference type="Proteomes" id="UP000639643"/>
    </source>
</evidence>
<dbReference type="Gene3D" id="4.10.240.10">
    <property type="entry name" value="Zn(2)-C6 fungal-type DNA-binding domain"/>
    <property type="match status" value="1"/>
</dbReference>
<evidence type="ECO:0000256" key="3">
    <source>
        <dbReference type="SAM" id="MobiDB-lite"/>
    </source>
</evidence>
<dbReference type="InterPro" id="IPR021858">
    <property type="entry name" value="Fun_TF"/>
</dbReference>
<feature type="region of interest" description="Disordered" evidence="3">
    <location>
        <begin position="46"/>
        <end position="109"/>
    </location>
</feature>
<comment type="caution">
    <text evidence="5">The sequence shown here is derived from an EMBL/GenBank/DDBJ whole genome shotgun (WGS) entry which is preliminary data.</text>
</comment>
<dbReference type="PANTHER" id="PTHR37534">
    <property type="entry name" value="TRANSCRIPTIONAL ACTIVATOR PROTEIN UGA3"/>
    <property type="match status" value="1"/>
</dbReference>
<keyword evidence="2" id="KW-0539">Nucleus</keyword>
<dbReference type="OrthoDB" id="648861at2759"/>
<feature type="compositionally biased region" description="Polar residues" evidence="3">
    <location>
        <begin position="68"/>
        <end position="85"/>
    </location>
</feature>